<comment type="catalytic activity">
    <reaction evidence="17 18">
        <text>GTP + 4 H2O = 2,5-diamino-6-hydroxy-4-(5-phosphoribosylamino)-pyrimidine + formate + 2 phosphate + 3 H(+)</text>
        <dbReference type="Rhea" id="RHEA:23704"/>
        <dbReference type="ChEBI" id="CHEBI:15377"/>
        <dbReference type="ChEBI" id="CHEBI:15378"/>
        <dbReference type="ChEBI" id="CHEBI:15740"/>
        <dbReference type="ChEBI" id="CHEBI:37565"/>
        <dbReference type="ChEBI" id="CHEBI:43474"/>
        <dbReference type="ChEBI" id="CHEBI:58614"/>
        <dbReference type="EC" id="3.5.4.25"/>
    </reaction>
</comment>
<comment type="function">
    <text evidence="18">Catalyzes the conversion of GTP to 2,5-diamino-6-ribosylamino-4(3H)-pyrimidinone 5'-phosphate (DARP), formate and pyrophosphate.</text>
</comment>
<evidence type="ECO:0000256" key="14">
    <source>
        <dbReference type="ARBA" id="ARBA00023134"/>
    </source>
</evidence>
<evidence type="ECO:0000256" key="2">
    <source>
        <dbReference type="ARBA" id="ARBA00001936"/>
    </source>
</evidence>
<evidence type="ECO:0000256" key="6">
    <source>
        <dbReference type="ARBA" id="ARBA00004904"/>
    </source>
</evidence>
<evidence type="ECO:0000256" key="10">
    <source>
        <dbReference type="ARBA" id="ARBA00022741"/>
    </source>
</evidence>
<dbReference type="CDD" id="cd00641">
    <property type="entry name" value="GTP_cyclohydro2"/>
    <property type="match status" value="1"/>
</dbReference>
<comment type="cofactor">
    <cofactor evidence="3">
        <name>Mg(2+)</name>
        <dbReference type="ChEBI" id="CHEBI:18420"/>
    </cofactor>
</comment>
<evidence type="ECO:0000256" key="15">
    <source>
        <dbReference type="ARBA" id="ARBA00023211"/>
    </source>
</evidence>
<name>A0A0R1NRA8_9LACO</name>
<keyword evidence="8 18" id="KW-0686">Riboflavin biosynthesis</keyword>
<gene>
    <name evidence="18" type="primary">ribA</name>
    <name evidence="20" type="ORF">FC37_GL000281</name>
</gene>
<evidence type="ECO:0000256" key="9">
    <source>
        <dbReference type="ARBA" id="ARBA00022723"/>
    </source>
</evidence>
<dbReference type="Pfam" id="PF00925">
    <property type="entry name" value="GTP_cyclohydro2"/>
    <property type="match status" value="1"/>
</dbReference>
<accession>A0A0R1NRA8</accession>
<proteinExistence type="inferred from homology"/>
<feature type="domain" description="GTP cyclohydrolase II" evidence="19">
    <location>
        <begin position="209"/>
        <end position="365"/>
    </location>
</feature>
<organism evidence="20 21">
    <name type="scientific">Lactobacillus gallinarum DSM 10532 = JCM 2011</name>
    <dbReference type="NCBI Taxonomy" id="1423748"/>
    <lineage>
        <taxon>Bacteria</taxon>
        <taxon>Bacillati</taxon>
        <taxon>Bacillota</taxon>
        <taxon>Bacilli</taxon>
        <taxon>Lactobacillales</taxon>
        <taxon>Lactobacillaceae</taxon>
        <taxon>Lactobacillus</taxon>
    </lineage>
</organism>
<dbReference type="PATRIC" id="fig|1423748.3.peg.297"/>
<dbReference type="Pfam" id="PF00926">
    <property type="entry name" value="DHBP_synthase"/>
    <property type="match status" value="1"/>
</dbReference>
<dbReference type="SUPFAM" id="SSF142695">
    <property type="entry name" value="RibA-like"/>
    <property type="match status" value="1"/>
</dbReference>
<dbReference type="InterPro" id="IPR036144">
    <property type="entry name" value="RibA-like_sf"/>
</dbReference>
<comment type="catalytic activity">
    <reaction evidence="1">
        <text>D-ribulose 5-phosphate = (2S)-2-hydroxy-3-oxobutyl phosphate + formate + H(+)</text>
        <dbReference type="Rhea" id="RHEA:18457"/>
        <dbReference type="ChEBI" id="CHEBI:15378"/>
        <dbReference type="ChEBI" id="CHEBI:15740"/>
        <dbReference type="ChEBI" id="CHEBI:58121"/>
        <dbReference type="ChEBI" id="CHEBI:58830"/>
        <dbReference type="EC" id="4.1.99.12"/>
    </reaction>
</comment>
<dbReference type="eggNOG" id="COG0807">
    <property type="taxonomic scope" value="Bacteria"/>
</dbReference>
<dbReference type="FunFam" id="3.40.50.10990:FF:000002">
    <property type="entry name" value="GTP cyclohydrolase-2"/>
    <property type="match status" value="1"/>
</dbReference>
<evidence type="ECO:0000256" key="13">
    <source>
        <dbReference type="ARBA" id="ARBA00022842"/>
    </source>
</evidence>
<comment type="cofactor">
    <cofactor evidence="18">
        <name>Zn(2+)</name>
        <dbReference type="ChEBI" id="CHEBI:29105"/>
    </cofactor>
    <text evidence="18">Binds 1 zinc ion per subunit.</text>
</comment>
<feature type="binding site" evidence="18">
    <location>
        <position position="262"/>
    </location>
    <ligand>
        <name>Zn(2+)</name>
        <dbReference type="ChEBI" id="CHEBI:29105"/>
        <note>catalytic</note>
    </ligand>
</feature>
<evidence type="ECO:0000256" key="16">
    <source>
        <dbReference type="ARBA" id="ARBA00023239"/>
    </source>
</evidence>
<dbReference type="InterPro" id="IPR000422">
    <property type="entry name" value="DHBP_synthase_RibB"/>
</dbReference>
<dbReference type="Proteomes" id="UP000051311">
    <property type="component" value="Unassembled WGS sequence"/>
</dbReference>
<feature type="binding site" evidence="18">
    <location>
        <position position="265"/>
    </location>
    <ligand>
        <name>GTP</name>
        <dbReference type="ChEBI" id="CHEBI:37565"/>
    </ligand>
</feature>
<feature type="binding site" evidence="18">
    <location>
        <position position="344"/>
    </location>
    <ligand>
        <name>GTP</name>
        <dbReference type="ChEBI" id="CHEBI:37565"/>
    </ligand>
</feature>
<evidence type="ECO:0000313" key="20">
    <source>
        <dbReference type="EMBL" id="KRL20165.1"/>
    </source>
</evidence>
<reference evidence="20 21" key="1">
    <citation type="journal article" date="2015" name="Genome Announc.">
        <title>Expanding the biotechnology potential of lactobacilli through comparative genomics of 213 strains and associated genera.</title>
        <authorList>
            <person name="Sun Z."/>
            <person name="Harris H.M."/>
            <person name="McCann A."/>
            <person name="Guo C."/>
            <person name="Argimon S."/>
            <person name="Zhang W."/>
            <person name="Yang X."/>
            <person name="Jeffery I.B."/>
            <person name="Cooney J.C."/>
            <person name="Kagawa T.F."/>
            <person name="Liu W."/>
            <person name="Song Y."/>
            <person name="Salvetti E."/>
            <person name="Wrobel A."/>
            <person name="Rasinkangas P."/>
            <person name="Parkhill J."/>
            <person name="Rea M.C."/>
            <person name="O'Sullivan O."/>
            <person name="Ritari J."/>
            <person name="Douillard F.P."/>
            <person name="Paul Ross R."/>
            <person name="Yang R."/>
            <person name="Briner A.E."/>
            <person name="Felis G.E."/>
            <person name="de Vos W.M."/>
            <person name="Barrangou R."/>
            <person name="Klaenhammer T.R."/>
            <person name="Caufield P.W."/>
            <person name="Cui Y."/>
            <person name="Zhang H."/>
            <person name="O'Toole P.W."/>
        </authorList>
    </citation>
    <scope>NUCLEOTIDE SEQUENCE [LARGE SCALE GENOMIC DNA]</scope>
    <source>
        <strain evidence="20 21">DSM 10532</strain>
    </source>
</reference>
<feature type="active site" description="Proton acceptor" evidence="18">
    <location>
        <position position="321"/>
    </location>
</feature>
<keyword evidence="12 18" id="KW-0862">Zinc</keyword>
<dbReference type="AlphaFoldDB" id="A0A0R1NRA8"/>
<dbReference type="FunFam" id="3.90.870.10:FF:000001">
    <property type="entry name" value="Riboflavin biosynthesis protein RibBA"/>
    <property type="match status" value="1"/>
</dbReference>
<keyword evidence="15" id="KW-0464">Manganese</keyword>
<sequence>MDVKKIQNAIEWMKNGGLVIVADDEDRESEGDMIGLGSKVTPENVNFMTKYARGLLCTPVSKEIAQRLNLHQMEQDNTDPYGTAFTISVDYKTTTTGISAYDRAATIKAIADPNSKPEDFFRPGHCFPLVAKDDQIKHRNGHTEASIALAHLAGEPEVAYICEVMKSDGHMARRPQLKEIAKEHHMPFLTIAELQEYINSPASKRSEFVNLPTRYGNFKIKSYGNGNVALIKGNIDPSKPVLTRVHSKCLTGDTFGSKRCDCGAQLHTAMKEIEKNGSGLIIYLNQEGRGIGLTNKLRAYALQDQGHDTYEANQMLGFAPDERNYDVAAAIFKELKIKEINLLTNNPDKIDQLNDYGIKINKRIPLEIAPNDVDRFYLQTKKKRFHHLLELKEAE</sequence>
<keyword evidence="9 18" id="KW-0479">Metal-binding</keyword>
<protein>
    <recommendedName>
        <fullName evidence="18">GTP cyclohydrolase-2</fullName>
        <ecNumber evidence="18">3.5.4.25</ecNumber>
    </recommendedName>
    <alternativeName>
        <fullName evidence="18">GTP cyclohydrolase II</fullName>
    </alternativeName>
</protein>
<comment type="similarity">
    <text evidence="7">In the N-terminal section; belongs to the DHBP synthase family.</text>
</comment>
<dbReference type="GO" id="GO:0005829">
    <property type="term" value="C:cytosol"/>
    <property type="evidence" value="ECO:0007669"/>
    <property type="project" value="TreeGrafter"/>
</dbReference>
<dbReference type="GO" id="GO:0008270">
    <property type="term" value="F:zinc ion binding"/>
    <property type="evidence" value="ECO:0007669"/>
    <property type="project" value="UniProtKB-UniRule"/>
</dbReference>
<dbReference type="UniPathway" id="UPA00275">
    <property type="reaction ID" value="UER00399"/>
</dbReference>
<feature type="binding site" evidence="18">
    <location>
        <position position="249"/>
    </location>
    <ligand>
        <name>Zn(2+)</name>
        <dbReference type="ChEBI" id="CHEBI:29105"/>
        <note>catalytic</note>
    </ligand>
</feature>
<evidence type="ECO:0000256" key="17">
    <source>
        <dbReference type="ARBA" id="ARBA00049295"/>
    </source>
</evidence>
<dbReference type="EC" id="3.5.4.25" evidence="18"/>
<dbReference type="NCBIfam" id="TIGR00506">
    <property type="entry name" value="ribB"/>
    <property type="match status" value="1"/>
</dbReference>
<keyword evidence="14 18" id="KW-0342">GTP-binding</keyword>
<comment type="pathway">
    <text evidence="6">Cofactor biosynthesis; riboflavin biosynthesis; 2-hydroxy-3-oxobutyl phosphate from D-ribulose 5-phosphate: step 1/1.</text>
</comment>
<feature type="active site" description="Nucleophile" evidence="18">
    <location>
        <position position="323"/>
    </location>
</feature>
<dbReference type="PANTHER" id="PTHR21327">
    <property type="entry name" value="GTP CYCLOHYDROLASE II-RELATED"/>
    <property type="match status" value="1"/>
</dbReference>
<evidence type="ECO:0000256" key="18">
    <source>
        <dbReference type="HAMAP-Rule" id="MF_00179"/>
    </source>
</evidence>
<keyword evidence="16" id="KW-0456">Lyase</keyword>
<evidence type="ECO:0000256" key="12">
    <source>
        <dbReference type="ARBA" id="ARBA00022833"/>
    </source>
</evidence>
<dbReference type="GO" id="GO:0009231">
    <property type="term" value="P:riboflavin biosynthetic process"/>
    <property type="evidence" value="ECO:0007669"/>
    <property type="project" value="UniProtKB-UniRule"/>
</dbReference>
<feature type="binding site" evidence="18">
    <location>
        <position position="309"/>
    </location>
    <ligand>
        <name>GTP</name>
        <dbReference type="ChEBI" id="CHEBI:37565"/>
    </ligand>
</feature>
<dbReference type="STRING" id="1423748.FC37_GL000281"/>
<dbReference type="RefSeq" id="WP_056945617.1">
    <property type="nucleotide sequence ID" value="NZ_AZEL01000071.1"/>
</dbReference>
<feature type="binding site" evidence="18">
    <location>
        <begin position="244"/>
        <end position="248"/>
    </location>
    <ligand>
        <name>GTP</name>
        <dbReference type="ChEBI" id="CHEBI:37565"/>
    </ligand>
</feature>
<dbReference type="OrthoDB" id="9793111at2"/>
<dbReference type="SUPFAM" id="SSF55821">
    <property type="entry name" value="YrdC/RibB"/>
    <property type="match status" value="1"/>
</dbReference>
<evidence type="ECO:0000256" key="5">
    <source>
        <dbReference type="ARBA" id="ARBA00004853"/>
    </source>
</evidence>
<comment type="similarity">
    <text evidence="18">Belongs to the GTP cyclohydrolase II family.</text>
</comment>
<dbReference type="InterPro" id="IPR000926">
    <property type="entry name" value="RibA"/>
</dbReference>
<dbReference type="eggNOG" id="COG0108">
    <property type="taxonomic scope" value="Bacteria"/>
</dbReference>
<keyword evidence="13" id="KW-0460">Magnesium</keyword>
<evidence type="ECO:0000256" key="4">
    <source>
        <dbReference type="ARBA" id="ARBA00002284"/>
    </source>
</evidence>
<comment type="caution">
    <text evidence="20">The sequence shown here is derived from an EMBL/GenBank/DDBJ whole genome shotgun (WGS) entry which is preliminary data.</text>
</comment>
<evidence type="ECO:0000256" key="7">
    <source>
        <dbReference type="ARBA" id="ARBA00005520"/>
    </source>
</evidence>
<dbReference type="EMBL" id="AZEL01000071">
    <property type="protein sequence ID" value="KRL20165.1"/>
    <property type="molecule type" value="Genomic_DNA"/>
</dbReference>
<dbReference type="Gene3D" id="3.90.870.10">
    <property type="entry name" value="DHBP synthase"/>
    <property type="match status" value="1"/>
</dbReference>
<feature type="binding site" evidence="18">
    <location>
        <position position="349"/>
    </location>
    <ligand>
        <name>GTP</name>
        <dbReference type="ChEBI" id="CHEBI:37565"/>
    </ligand>
</feature>
<keyword evidence="11 18" id="KW-0378">Hydrolase</keyword>
<feature type="binding site" evidence="18">
    <location>
        <position position="260"/>
    </location>
    <ligand>
        <name>Zn(2+)</name>
        <dbReference type="ChEBI" id="CHEBI:29105"/>
        <note>catalytic</note>
    </ligand>
</feature>
<evidence type="ECO:0000256" key="11">
    <source>
        <dbReference type="ARBA" id="ARBA00022801"/>
    </source>
</evidence>
<evidence type="ECO:0000313" key="21">
    <source>
        <dbReference type="Proteomes" id="UP000051311"/>
    </source>
</evidence>
<evidence type="ECO:0000256" key="3">
    <source>
        <dbReference type="ARBA" id="ARBA00001946"/>
    </source>
</evidence>
<dbReference type="GO" id="GO:0003935">
    <property type="term" value="F:GTP cyclohydrolase II activity"/>
    <property type="evidence" value="ECO:0007669"/>
    <property type="project" value="UniProtKB-UniRule"/>
</dbReference>
<dbReference type="Gene3D" id="3.40.50.10990">
    <property type="entry name" value="GTP cyclohydrolase II"/>
    <property type="match status" value="1"/>
</dbReference>
<comment type="function">
    <text evidence="4">Catalyzes the conversion of D-ribulose 5-phosphate to formate and 3,4-dihydroxy-2-butanone 4-phosphate.</text>
</comment>
<feature type="binding site" evidence="18">
    <location>
        <begin position="287"/>
        <end position="289"/>
    </location>
    <ligand>
        <name>GTP</name>
        <dbReference type="ChEBI" id="CHEBI:37565"/>
    </ligand>
</feature>
<evidence type="ECO:0000259" key="19">
    <source>
        <dbReference type="Pfam" id="PF00925"/>
    </source>
</evidence>
<dbReference type="HAMAP" id="MF_00179">
    <property type="entry name" value="RibA"/>
    <property type="match status" value="1"/>
</dbReference>
<dbReference type="InterPro" id="IPR017945">
    <property type="entry name" value="DHBP_synth_RibB-like_a/b_dom"/>
</dbReference>
<evidence type="ECO:0000256" key="1">
    <source>
        <dbReference type="ARBA" id="ARBA00000141"/>
    </source>
</evidence>
<dbReference type="NCBIfam" id="NF001591">
    <property type="entry name" value="PRK00393.1"/>
    <property type="match status" value="1"/>
</dbReference>
<keyword evidence="10 18" id="KW-0547">Nucleotide-binding</keyword>
<dbReference type="InterPro" id="IPR032677">
    <property type="entry name" value="GTP_cyclohydro_II"/>
</dbReference>
<dbReference type="GO" id="GO:0008686">
    <property type="term" value="F:3,4-dihydroxy-2-butanone-4-phosphate synthase activity"/>
    <property type="evidence" value="ECO:0007669"/>
    <property type="project" value="UniProtKB-EC"/>
</dbReference>
<dbReference type="PANTHER" id="PTHR21327:SF18">
    <property type="entry name" value="3,4-DIHYDROXY-2-BUTANONE 4-PHOSPHATE SYNTHASE"/>
    <property type="match status" value="1"/>
</dbReference>
<dbReference type="NCBIfam" id="TIGR00505">
    <property type="entry name" value="ribA"/>
    <property type="match status" value="1"/>
</dbReference>
<dbReference type="PIRSF" id="PIRSF001259">
    <property type="entry name" value="RibA"/>
    <property type="match status" value="1"/>
</dbReference>
<dbReference type="GO" id="GO:0005525">
    <property type="term" value="F:GTP binding"/>
    <property type="evidence" value="ECO:0007669"/>
    <property type="project" value="UniProtKB-KW"/>
</dbReference>
<evidence type="ECO:0000256" key="8">
    <source>
        <dbReference type="ARBA" id="ARBA00022619"/>
    </source>
</evidence>
<comment type="cofactor">
    <cofactor evidence="2">
        <name>Mn(2+)</name>
        <dbReference type="ChEBI" id="CHEBI:29035"/>
    </cofactor>
</comment>
<comment type="pathway">
    <text evidence="5 18">Cofactor biosynthesis; riboflavin biosynthesis; 5-amino-6-(D-ribitylamino)uracil from GTP: step 1/4.</text>
</comment>